<dbReference type="InterPro" id="IPR025662">
    <property type="entry name" value="Sigma_54_int_dom_ATP-bd_1"/>
</dbReference>
<dbReference type="InterPro" id="IPR029016">
    <property type="entry name" value="GAF-like_dom_sf"/>
</dbReference>
<dbReference type="InterPro" id="IPR025943">
    <property type="entry name" value="Sigma_54_int_dom_ATP-bd_2"/>
</dbReference>
<dbReference type="PANTHER" id="PTHR32071">
    <property type="entry name" value="TRANSCRIPTIONAL REGULATORY PROTEIN"/>
    <property type="match status" value="1"/>
</dbReference>
<dbReference type="PROSITE" id="PS50045">
    <property type="entry name" value="SIGMA54_INTERACT_4"/>
    <property type="match status" value="1"/>
</dbReference>
<feature type="coiled-coil region" evidence="7">
    <location>
        <begin position="164"/>
        <end position="191"/>
    </location>
</feature>
<dbReference type="Gene3D" id="1.10.10.60">
    <property type="entry name" value="Homeodomain-like"/>
    <property type="match status" value="1"/>
</dbReference>
<keyword evidence="4" id="KW-0238">DNA-binding</keyword>
<dbReference type="SMART" id="SM00065">
    <property type="entry name" value="GAF"/>
    <property type="match status" value="1"/>
</dbReference>
<keyword evidence="6" id="KW-0804">Transcription</keyword>
<dbReference type="Pfam" id="PF02954">
    <property type="entry name" value="HTH_8"/>
    <property type="match status" value="1"/>
</dbReference>
<dbReference type="SUPFAM" id="SSF55781">
    <property type="entry name" value="GAF domain-like"/>
    <property type="match status" value="1"/>
</dbReference>
<gene>
    <name evidence="9" type="ORF">HYY20_10835</name>
</gene>
<dbReference type="PANTHER" id="PTHR32071:SF117">
    <property type="entry name" value="PTS-DEPENDENT DIHYDROXYACETONE KINASE OPERON REGULATORY PROTEIN-RELATED"/>
    <property type="match status" value="1"/>
</dbReference>
<evidence type="ECO:0000313" key="10">
    <source>
        <dbReference type="Proteomes" id="UP000769766"/>
    </source>
</evidence>
<evidence type="ECO:0000256" key="3">
    <source>
        <dbReference type="ARBA" id="ARBA00023015"/>
    </source>
</evidence>
<dbReference type="InterPro" id="IPR027417">
    <property type="entry name" value="P-loop_NTPase"/>
</dbReference>
<dbReference type="GO" id="GO:0043565">
    <property type="term" value="F:sequence-specific DNA binding"/>
    <property type="evidence" value="ECO:0007669"/>
    <property type="project" value="InterPro"/>
</dbReference>
<reference evidence="9" key="1">
    <citation type="submission" date="2020-07" db="EMBL/GenBank/DDBJ databases">
        <title>Huge and variable diversity of episymbiotic CPR bacteria and DPANN archaea in groundwater ecosystems.</title>
        <authorList>
            <person name="He C.Y."/>
            <person name="Keren R."/>
            <person name="Whittaker M."/>
            <person name="Farag I.F."/>
            <person name="Doudna J."/>
            <person name="Cate J.H.D."/>
            <person name="Banfield J.F."/>
        </authorList>
    </citation>
    <scope>NUCLEOTIDE SEQUENCE</scope>
    <source>
        <strain evidence="9">NC_groundwater_672_Ag_B-0.1um_62_36</strain>
    </source>
</reference>
<dbReference type="GO" id="GO:0005524">
    <property type="term" value="F:ATP binding"/>
    <property type="evidence" value="ECO:0007669"/>
    <property type="project" value="UniProtKB-KW"/>
</dbReference>
<dbReference type="SMART" id="SM00382">
    <property type="entry name" value="AAA"/>
    <property type="match status" value="1"/>
</dbReference>
<keyword evidence="3" id="KW-0805">Transcription regulation</keyword>
<evidence type="ECO:0000256" key="1">
    <source>
        <dbReference type="ARBA" id="ARBA00022741"/>
    </source>
</evidence>
<dbReference type="PROSITE" id="PS00675">
    <property type="entry name" value="SIGMA54_INTERACT_1"/>
    <property type="match status" value="1"/>
</dbReference>
<dbReference type="InterPro" id="IPR003593">
    <property type="entry name" value="AAA+_ATPase"/>
</dbReference>
<dbReference type="EMBL" id="JACPRF010000331">
    <property type="protein sequence ID" value="MBI2877366.1"/>
    <property type="molecule type" value="Genomic_DNA"/>
</dbReference>
<dbReference type="PRINTS" id="PR01590">
    <property type="entry name" value="HTHFIS"/>
</dbReference>
<dbReference type="Pfam" id="PF25601">
    <property type="entry name" value="AAA_lid_14"/>
    <property type="match status" value="1"/>
</dbReference>
<dbReference type="Proteomes" id="UP000769766">
    <property type="component" value="Unassembled WGS sequence"/>
</dbReference>
<protein>
    <submittedName>
        <fullName evidence="9">Sigma 54-interacting transcriptional regulator</fullName>
    </submittedName>
</protein>
<keyword evidence="2" id="KW-0067">ATP-binding</keyword>
<accession>A0A932CQF5</accession>
<evidence type="ECO:0000259" key="8">
    <source>
        <dbReference type="PROSITE" id="PS50045"/>
    </source>
</evidence>
<proteinExistence type="predicted"/>
<evidence type="ECO:0000256" key="5">
    <source>
        <dbReference type="ARBA" id="ARBA00023159"/>
    </source>
</evidence>
<keyword evidence="1" id="KW-0547">Nucleotide-binding</keyword>
<evidence type="ECO:0000256" key="7">
    <source>
        <dbReference type="SAM" id="Coils"/>
    </source>
</evidence>
<dbReference type="PROSITE" id="PS00688">
    <property type="entry name" value="SIGMA54_INTERACT_3"/>
    <property type="match status" value="1"/>
</dbReference>
<dbReference type="GO" id="GO:0006355">
    <property type="term" value="P:regulation of DNA-templated transcription"/>
    <property type="evidence" value="ECO:0007669"/>
    <property type="project" value="InterPro"/>
</dbReference>
<dbReference type="InterPro" id="IPR002078">
    <property type="entry name" value="Sigma_54_int"/>
</dbReference>
<evidence type="ECO:0000313" key="9">
    <source>
        <dbReference type="EMBL" id="MBI2877366.1"/>
    </source>
</evidence>
<dbReference type="Pfam" id="PF00158">
    <property type="entry name" value="Sigma54_activat"/>
    <property type="match status" value="1"/>
</dbReference>
<evidence type="ECO:0000256" key="6">
    <source>
        <dbReference type="ARBA" id="ARBA00023163"/>
    </source>
</evidence>
<dbReference type="Gene3D" id="3.40.50.300">
    <property type="entry name" value="P-loop containing nucleotide triphosphate hydrolases"/>
    <property type="match status" value="1"/>
</dbReference>
<dbReference type="InterPro" id="IPR003018">
    <property type="entry name" value="GAF"/>
</dbReference>
<organism evidence="9 10">
    <name type="scientific">Tectimicrobiota bacterium</name>
    <dbReference type="NCBI Taxonomy" id="2528274"/>
    <lineage>
        <taxon>Bacteria</taxon>
        <taxon>Pseudomonadati</taxon>
        <taxon>Nitrospinota/Tectimicrobiota group</taxon>
        <taxon>Candidatus Tectimicrobiota</taxon>
    </lineage>
</organism>
<dbReference type="Pfam" id="PF01590">
    <property type="entry name" value="GAF"/>
    <property type="match status" value="1"/>
</dbReference>
<keyword evidence="5" id="KW-0010">Activator</keyword>
<name>A0A932CQF5_UNCTE</name>
<keyword evidence="7" id="KW-0175">Coiled coil</keyword>
<dbReference type="SUPFAM" id="SSF46689">
    <property type="entry name" value="Homeodomain-like"/>
    <property type="match status" value="1"/>
</dbReference>
<dbReference type="AlphaFoldDB" id="A0A932CQF5"/>
<dbReference type="InterPro" id="IPR025944">
    <property type="entry name" value="Sigma_54_int_dom_CS"/>
</dbReference>
<feature type="domain" description="Sigma-54 factor interaction" evidence="8">
    <location>
        <begin position="201"/>
        <end position="429"/>
    </location>
</feature>
<dbReference type="PROSITE" id="PS00676">
    <property type="entry name" value="SIGMA54_INTERACT_2"/>
    <property type="match status" value="1"/>
</dbReference>
<sequence length="519" mass="57922">MKRSTSQRQGRHDDTLAALLDFSQKLNAERDLVTLLDLMAREATRLMAADRASVFLLNREKSELWSIVALGSEPIRLDARLGIAGAVAMTGQTINVADVQSDPRFYSQSDARTGYRTRTILAVPFRNSAGEIIGTFEVLNKKDGVFTQDDEKLLQTLVAQAATALETAQLVEELRQQRDQLLGENAKLWQEVEGRFATKSILGTSEEIQQVVRMIERIRDSTTNVLITGESGTGKERVARAIHYSSPRARHPWVALNCAALPESLVESELFGIERGVATGVERRIGKFEAADGGTLFLDEVGELSPSAQAKLLRVLQEPVVERIGGRKPIRVDVRILAATNKNLWEEIKKGGFREDLYYRLNVIQIHLPPLREVPEDIPLLANHFLSIYGQEMKKGLLRLSPGALRCLSHYPWPGNVRELENEIKRVVTLARQETITEEDISAAIRNHGSAGGPPKPPPRCSLKETVAELEQQMIREALQACQQNQQQAAKMLGLSRQGLIKKMKRYSIAPATPRRPRK</sequence>
<dbReference type="InterPro" id="IPR009057">
    <property type="entry name" value="Homeodomain-like_sf"/>
</dbReference>
<evidence type="ECO:0000256" key="4">
    <source>
        <dbReference type="ARBA" id="ARBA00023125"/>
    </source>
</evidence>
<dbReference type="SUPFAM" id="SSF52540">
    <property type="entry name" value="P-loop containing nucleoside triphosphate hydrolases"/>
    <property type="match status" value="1"/>
</dbReference>
<dbReference type="InterPro" id="IPR058031">
    <property type="entry name" value="AAA_lid_NorR"/>
</dbReference>
<dbReference type="Gene3D" id="3.30.450.40">
    <property type="match status" value="1"/>
</dbReference>
<dbReference type="CDD" id="cd00009">
    <property type="entry name" value="AAA"/>
    <property type="match status" value="1"/>
</dbReference>
<dbReference type="InterPro" id="IPR002197">
    <property type="entry name" value="HTH_Fis"/>
</dbReference>
<evidence type="ECO:0000256" key="2">
    <source>
        <dbReference type="ARBA" id="ARBA00022840"/>
    </source>
</evidence>
<comment type="caution">
    <text evidence="9">The sequence shown here is derived from an EMBL/GenBank/DDBJ whole genome shotgun (WGS) entry which is preliminary data.</text>
</comment>
<dbReference type="Gene3D" id="1.10.8.60">
    <property type="match status" value="1"/>
</dbReference>
<dbReference type="FunFam" id="3.40.50.300:FF:000006">
    <property type="entry name" value="DNA-binding transcriptional regulator NtrC"/>
    <property type="match status" value="1"/>
</dbReference>